<evidence type="ECO:0000256" key="1">
    <source>
        <dbReference type="PROSITE-ProRule" id="PRU00042"/>
    </source>
</evidence>
<name>A0A2I0A449_9ASPA</name>
<dbReference type="SUPFAM" id="SSF57667">
    <property type="entry name" value="beta-beta-alpha zinc fingers"/>
    <property type="match status" value="2"/>
</dbReference>
<reference evidence="4 5" key="1">
    <citation type="journal article" date="2017" name="Nature">
        <title>The Apostasia genome and the evolution of orchids.</title>
        <authorList>
            <person name="Zhang G.Q."/>
            <person name="Liu K.W."/>
            <person name="Li Z."/>
            <person name="Lohaus R."/>
            <person name="Hsiao Y.Y."/>
            <person name="Niu S.C."/>
            <person name="Wang J.Y."/>
            <person name="Lin Y.C."/>
            <person name="Xu Q."/>
            <person name="Chen L.J."/>
            <person name="Yoshida K."/>
            <person name="Fujiwara S."/>
            <person name="Wang Z.W."/>
            <person name="Zhang Y.Q."/>
            <person name="Mitsuda N."/>
            <person name="Wang M."/>
            <person name="Liu G.H."/>
            <person name="Pecoraro L."/>
            <person name="Huang H.X."/>
            <person name="Xiao X.J."/>
            <person name="Lin M."/>
            <person name="Wu X.Y."/>
            <person name="Wu W.L."/>
            <person name="Chen Y.Y."/>
            <person name="Chang S.B."/>
            <person name="Sakamoto S."/>
            <person name="Ohme-Takagi M."/>
            <person name="Yagi M."/>
            <person name="Zeng S.J."/>
            <person name="Shen C.Y."/>
            <person name="Yeh C.M."/>
            <person name="Luo Y.B."/>
            <person name="Tsai W.C."/>
            <person name="Van de Peer Y."/>
            <person name="Liu Z.J."/>
        </authorList>
    </citation>
    <scope>NUCLEOTIDE SEQUENCE [LARGE SCALE GENOMIC DNA]</scope>
    <source>
        <strain evidence="5">cv. Shenzhen</strain>
        <tissue evidence="4">Stem</tissue>
    </source>
</reference>
<feature type="region of interest" description="Disordered" evidence="2">
    <location>
        <begin position="19"/>
        <end position="67"/>
    </location>
</feature>
<keyword evidence="1" id="KW-0479">Metal-binding</keyword>
<feature type="compositionally biased region" description="Basic residues" evidence="2">
    <location>
        <begin position="106"/>
        <end position="116"/>
    </location>
</feature>
<dbReference type="PROSITE" id="PS50157">
    <property type="entry name" value="ZINC_FINGER_C2H2_2"/>
    <property type="match status" value="3"/>
</dbReference>
<dbReference type="PANTHER" id="PTHR46869">
    <property type="entry name" value="C2H2-LIKE ZINC FINGER PROTEIN"/>
    <property type="match status" value="1"/>
</dbReference>
<evidence type="ECO:0000313" key="5">
    <source>
        <dbReference type="Proteomes" id="UP000236161"/>
    </source>
</evidence>
<feature type="region of interest" description="Disordered" evidence="2">
    <location>
        <begin position="79"/>
        <end position="116"/>
    </location>
</feature>
<feature type="domain" description="C2H2-type" evidence="3">
    <location>
        <begin position="219"/>
        <end position="246"/>
    </location>
</feature>
<dbReference type="InterPro" id="IPR036236">
    <property type="entry name" value="Znf_C2H2_sf"/>
</dbReference>
<accession>A0A2I0A449</accession>
<dbReference type="SMART" id="SM00355">
    <property type="entry name" value="ZnF_C2H2"/>
    <property type="match status" value="3"/>
</dbReference>
<feature type="domain" description="C2H2-type" evidence="3">
    <location>
        <begin position="277"/>
        <end position="299"/>
    </location>
</feature>
<dbReference type="STRING" id="1088818.A0A2I0A449"/>
<dbReference type="PANTHER" id="PTHR46869:SF6">
    <property type="entry name" value="C2H2-TYPE DOMAIN-CONTAINING PROTEIN"/>
    <property type="match status" value="1"/>
</dbReference>
<evidence type="ECO:0000256" key="2">
    <source>
        <dbReference type="SAM" id="MobiDB-lite"/>
    </source>
</evidence>
<dbReference type="Pfam" id="PF13912">
    <property type="entry name" value="zf-C2H2_6"/>
    <property type="match status" value="3"/>
</dbReference>
<organism evidence="4 5">
    <name type="scientific">Apostasia shenzhenica</name>
    <dbReference type="NCBI Taxonomy" id="1088818"/>
    <lineage>
        <taxon>Eukaryota</taxon>
        <taxon>Viridiplantae</taxon>
        <taxon>Streptophyta</taxon>
        <taxon>Embryophyta</taxon>
        <taxon>Tracheophyta</taxon>
        <taxon>Spermatophyta</taxon>
        <taxon>Magnoliopsida</taxon>
        <taxon>Liliopsida</taxon>
        <taxon>Asparagales</taxon>
        <taxon>Orchidaceae</taxon>
        <taxon>Apostasioideae</taxon>
        <taxon>Apostasia</taxon>
    </lineage>
</organism>
<feature type="domain" description="C2H2-type" evidence="3">
    <location>
        <begin position="4"/>
        <end position="31"/>
    </location>
</feature>
<dbReference type="Proteomes" id="UP000236161">
    <property type="component" value="Unassembled WGS sequence"/>
</dbReference>
<dbReference type="InterPro" id="IPR013087">
    <property type="entry name" value="Znf_C2H2_type"/>
</dbReference>
<dbReference type="Gene3D" id="3.30.160.60">
    <property type="entry name" value="Classic Zinc Finger"/>
    <property type="match status" value="1"/>
</dbReference>
<sequence length="341" mass="37530">METHCCKFCSRGFPSGRSLGGHMRSHVAMNSPLDSDGKPATTYGLRENPKKKWRLSDNPSPEKDNVKLCRKPCADLDEDFSSDGVDEERDESEKQIDSEVTAIQVPRRRRQRRRSRRVEAISASDFLPFSSSEFEKEQEDGALCLMMLSRAAGSVTDSSDLNSVILEKEEDFLRSGYRLIGLKKADSGFSLDEADNDEIDPADQKITSRDFGSNKRSRYLCTICNKSFHSYQALGGHRASHKKNRAADLSSESPAAVKELNNQTARRLQAPESCSAHECTICGKVFASGQALGGHKRSHVISCAIAAAAEIGKKAPKIIHLLDLNLPADEGGRDNPDGIVE</sequence>
<evidence type="ECO:0000313" key="4">
    <source>
        <dbReference type="EMBL" id="PKA50325.1"/>
    </source>
</evidence>
<dbReference type="GO" id="GO:0008270">
    <property type="term" value="F:zinc ion binding"/>
    <property type="evidence" value="ECO:0007669"/>
    <property type="project" value="UniProtKB-KW"/>
</dbReference>
<proteinExistence type="predicted"/>
<dbReference type="EMBL" id="KZ452026">
    <property type="protein sequence ID" value="PKA50325.1"/>
    <property type="molecule type" value="Genomic_DNA"/>
</dbReference>
<feature type="compositionally biased region" description="Acidic residues" evidence="2">
    <location>
        <begin position="79"/>
        <end position="90"/>
    </location>
</feature>
<protein>
    <submittedName>
        <fullName evidence="4">Zinc finger protein ZAT9</fullName>
    </submittedName>
</protein>
<gene>
    <name evidence="4" type="primary">ZAT9</name>
    <name evidence="4" type="ORF">AXF42_Ash013414</name>
</gene>
<dbReference type="PROSITE" id="PS00028">
    <property type="entry name" value="ZINC_FINGER_C2H2_1"/>
    <property type="match status" value="3"/>
</dbReference>
<keyword evidence="1" id="KW-0863">Zinc-finger</keyword>
<evidence type="ECO:0000259" key="3">
    <source>
        <dbReference type="PROSITE" id="PS50157"/>
    </source>
</evidence>
<dbReference type="AlphaFoldDB" id="A0A2I0A449"/>
<keyword evidence="5" id="KW-1185">Reference proteome</keyword>
<dbReference type="OrthoDB" id="9451254at2759"/>
<keyword evidence="1" id="KW-0862">Zinc</keyword>